<dbReference type="GO" id="GO:0005524">
    <property type="term" value="F:ATP binding"/>
    <property type="evidence" value="ECO:0007669"/>
    <property type="project" value="UniProtKB-KW"/>
</dbReference>
<dbReference type="EC" id="2.7.1.35" evidence="1"/>
<evidence type="ECO:0000313" key="7">
    <source>
        <dbReference type="EMBL" id="MDK7187877.1"/>
    </source>
</evidence>
<evidence type="ECO:0000256" key="1">
    <source>
        <dbReference type="ARBA" id="ARBA00012104"/>
    </source>
</evidence>
<dbReference type="InterPro" id="IPR029056">
    <property type="entry name" value="Ribokinase-like"/>
</dbReference>
<keyword evidence="5" id="KW-0067">ATP-binding</keyword>
<organism evidence="7 8">
    <name type="scientific">Facklamia hominis</name>
    <dbReference type="NCBI Taxonomy" id="178214"/>
    <lineage>
        <taxon>Bacteria</taxon>
        <taxon>Bacillati</taxon>
        <taxon>Bacillota</taxon>
        <taxon>Bacilli</taxon>
        <taxon>Lactobacillales</taxon>
        <taxon>Aerococcaceae</taxon>
        <taxon>Facklamia</taxon>
    </lineage>
</organism>
<accession>A0AAJ1Q6N4</accession>
<feature type="domain" description="Pyridoxamine kinase/Phosphomethylpyrimidine kinase" evidence="6">
    <location>
        <begin position="82"/>
        <end position="254"/>
    </location>
</feature>
<dbReference type="Pfam" id="PF08543">
    <property type="entry name" value="Phos_pyr_kin"/>
    <property type="match status" value="1"/>
</dbReference>
<evidence type="ECO:0000256" key="4">
    <source>
        <dbReference type="ARBA" id="ARBA00022777"/>
    </source>
</evidence>
<evidence type="ECO:0000259" key="6">
    <source>
        <dbReference type="Pfam" id="PF08543"/>
    </source>
</evidence>
<keyword evidence="4 7" id="KW-0418">Kinase</keyword>
<evidence type="ECO:0000256" key="2">
    <source>
        <dbReference type="ARBA" id="ARBA00022679"/>
    </source>
</evidence>
<evidence type="ECO:0000313" key="8">
    <source>
        <dbReference type="Proteomes" id="UP001229251"/>
    </source>
</evidence>
<evidence type="ECO:0000256" key="5">
    <source>
        <dbReference type="ARBA" id="ARBA00022840"/>
    </source>
</evidence>
<dbReference type="NCBIfam" id="NF005491">
    <property type="entry name" value="PRK07105.1"/>
    <property type="match status" value="1"/>
</dbReference>
<evidence type="ECO:0000256" key="3">
    <source>
        <dbReference type="ARBA" id="ARBA00022741"/>
    </source>
</evidence>
<gene>
    <name evidence="7" type="ORF">QP433_07775</name>
</gene>
<dbReference type="RefSeq" id="WP_070609869.1">
    <property type="nucleotide sequence ID" value="NZ_JASOOE010000017.1"/>
</dbReference>
<dbReference type="InterPro" id="IPR013749">
    <property type="entry name" value="PM/HMP-P_kinase-1"/>
</dbReference>
<comment type="caution">
    <text evidence="7">The sequence shown here is derived from an EMBL/GenBank/DDBJ whole genome shotgun (WGS) entry which is preliminary data.</text>
</comment>
<keyword evidence="3" id="KW-0547">Nucleotide-binding</keyword>
<dbReference type="SUPFAM" id="SSF53613">
    <property type="entry name" value="Ribokinase-like"/>
    <property type="match status" value="1"/>
</dbReference>
<dbReference type="PANTHER" id="PTHR10534">
    <property type="entry name" value="PYRIDOXAL KINASE"/>
    <property type="match status" value="1"/>
</dbReference>
<reference evidence="7" key="1">
    <citation type="submission" date="2023-05" db="EMBL/GenBank/DDBJ databases">
        <title>Cataloging the Phylogenetic Diversity of Human Bladder Bacteria.</title>
        <authorList>
            <person name="Du J."/>
        </authorList>
    </citation>
    <scope>NUCLEOTIDE SEQUENCE</scope>
    <source>
        <strain evidence="7">UMB1231</strain>
    </source>
</reference>
<dbReference type="GO" id="GO:0008478">
    <property type="term" value="F:pyridoxal kinase activity"/>
    <property type="evidence" value="ECO:0007669"/>
    <property type="project" value="UniProtKB-EC"/>
</dbReference>
<protein>
    <recommendedName>
        <fullName evidence="1">pyridoxal kinase</fullName>
        <ecNumber evidence="1">2.7.1.35</ecNumber>
    </recommendedName>
</protein>
<dbReference type="GO" id="GO:0009443">
    <property type="term" value="P:pyridoxal 5'-phosphate salvage"/>
    <property type="evidence" value="ECO:0007669"/>
    <property type="project" value="InterPro"/>
</dbReference>
<dbReference type="Gene3D" id="3.40.1190.20">
    <property type="match status" value="1"/>
</dbReference>
<dbReference type="AlphaFoldDB" id="A0AAJ1Q6N4"/>
<dbReference type="EMBL" id="JASOOE010000017">
    <property type="protein sequence ID" value="MDK7187877.1"/>
    <property type="molecule type" value="Genomic_DNA"/>
</dbReference>
<proteinExistence type="predicted"/>
<sequence length="273" mass="30510">MKNILVIQDISCFGKCSSTVALPILSQFKLTATLLPTAILSTHTGPQFPGYVMTDLREHMNKTMAHWQQLAIRFDALYIGYLGMVEHVAIVEQAIDSLLKPGAKIILDPAFADHGQFYSGLDLSYVKALKRLVKRSDYLLPNYSEACFLLGKSYMDLEYNRGETQVLLKELQGLGTKNSLLTGYHRKNKIGAGLMLENGQFFLEKSTFYHQHFAGTGDVFASVFVGDLLLSNRPDQALKKAVDFVATAIQATLEDEDPIDYAVHFEKVLDQLH</sequence>
<keyword evidence="2 7" id="KW-0808">Transferase</keyword>
<name>A0AAJ1Q6N4_9LACT</name>
<dbReference type="InterPro" id="IPR004625">
    <property type="entry name" value="PyrdxlKinase"/>
</dbReference>
<dbReference type="PANTHER" id="PTHR10534:SF2">
    <property type="entry name" value="PYRIDOXAL KINASE"/>
    <property type="match status" value="1"/>
</dbReference>
<dbReference type="Proteomes" id="UP001229251">
    <property type="component" value="Unassembled WGS sequence"/>
</dbReference>
<dbReference type="GO" id="GO:0005829">
    <property type="term" value="C:cytosol"/>
    <property type="evidence" value="ECO:0007669"/>
    <property type="project" value="TreeGrafter"/>
</dbReference>